<dbReference type="Pfam" id="PF07690">
    <property type="entry name" value="MFS_1"/>
    <property type="match status" value="1"/>
</dbReference>
<gene>
    <name evidence="12" type="ORF">SAMN05216187_103115</name>
</gene>
<feature type="transmembrane region" description="Helical" evidence="10">
    <location>
        <begin position="275"/>
        <end position="293"/>
    </location>
</feature>
<feature type="transmembrane region" description="Helical" evidence="10">
    <location>
        <begin position="7"/>
        <end position="28"/>
    </location>
</feature>
<feature type="transmembrane region" description="Helical" evidence="10">
    <location>
        <begin position="361"/>
        <end position="381"/>
    </location>
</feature>
<dbReference type="InterPro" id="IPR001958">
    <property type="entry name" value="Tet-R_TetA/multi-R_MdtG-like"/>
</dbReference>
<reference evidence="13" key="1">
    <citation type="submission" date="2016-10" db="EMBL/GenBank/DDBJ databases">
        <authorList>
            <person name="Varghese N."/>
            <person name="Submissions S."/>
        </authorList>
    </citation>
    <scope>NUCLEOTIDE SEQUENCE [LARGE SCALE GENOMIC DNA]</scope>
    <source>
        <strain evidence="13">CGMCC 1.8911</strain>
    </source>
</reference>
<dbReference type="PANTHER" id="PTHR43124">
    <property type="entry name" value="PURINE EFFLUX PUMP PBUE"/>
    <property type="match status" value="1"/>
</dbReference>
<dbReference type="Gene3D" id="1.20.1250.20">
    <property type="entry name" value="MFS general substrate transporter like domains"/>
    <property type="match status" value="1"/>
</dbReference>
<dbReference type="InterPro" id="IPR020846">
    <property type="entry name" value="MFS_dom"/>
</dbReference>
<feature type="domain" description="Major facilitator superfamily (MFS) profile" evidence="11">
    <location>
        <begin position="6"/>
        <end position="385"/>
    </location>
</feature>
<evidence type="ECO:0000256" key="1">
    <source>
        <dbReference type="ARBA" id="ARBA00004651"/>
    </source>
</evidence>
<proteinExistence type="inferred from homology"/>
<protein>
    <recommendedName>
        <fullName evidence="3">Quinolone resistance protein NorA</fullName>
    </recommendedName>
</protein>
<feature type="transmembrane region" description="Helical" evidence="10">
    <location>
        <begin position="95"/>
        <end position="119"/>
    </location>
</feature>
<dbReference type="SUPFAM" id="SSF103473">
    <property type="entry name" value="MFS general substrate transporter"/>
    <property type="match status" value="1"/>
</dbReference>
<feature type="transmembrane region" description="Helical" evidence="10">
    <location>
        <begin position="244"/>
        <end position="263"/>
    </location>
</feature>
<dbReference type="OrthoDB" id="9793283at2"/>
<evidence type="ECO:0000313" key="12">
    <source>
        <dbReference type="EMBL" id="SDJ87803.1"/>
    </source>
</evidence>
<feature type="transmembrane region" description="Helical" evidence="10">
    <location>
        <begin position="200"/>
        <end position="224"/>
    </location>
</feature>
<dbReference type="EMBL" id="FNFI01000003">
    <property type="protein sequence ID" value="SDJ87803.1"/>
    <property type="molecule type" value="Genomic_DNA"/>
</dbReference>
<dbReference type="PRINTS" id="PR01035">
    <property type="entry name" value="TCRTETA"/>
</dbReference>
<evidence type="ECO:0000259" key="11">
    <source>
        <dbReference type="PROSITE" id="PS50850"/>
    </source>
</evidence>
<dbReference type="CDD" id="cd17325">
    <property type="entry name" value="MFS_MdtG_SLC18_like"/>
    <property type="match status" value="1"/>
</dbReference>
<dbReference type="PANTHER" id="PTHR43124:SF3">
    <property type="entry name" value="CHLORAMPHENICOL EFFLUX PUMP RV0191"/>
    <property type="match status" value="1"/>
</dbReference>
<evidence type="ECO:0000256" key="7">
    <source>
        <dbReference type="ARBA" id="ARBA00022989"/>
    </source>
</evidence>
<evidence type="ECO:0000256" key="10">
    <source>
        <dbReference type="SAM" id="Phobius"/>
    </source>
</evidence>
<dbReference type="GO" id="GO:0005886">
    <property type="term" value="C:plasma membrane"/>
    <property type="evidence" value="ECO:0007669"/>
    <property type="project" value="UniProtKB-SubCell"/>
</dbReference>
<feature type="transmembrane region" description="Helical" evidence="10">
    <location>
        <begin position="299"/>
        <end position="317"/>
    </location>
</feature>
<keyword evidence="5" id="KW-1003">Cell membrane</keyword>
<feature type="transmembrane region" description="Helical" evidence="10">
    <location>
        <begin position="131"/>
        <end position="153"/>
    </location>
</feature>
<evidence type="ECO:0000313" key="13">
    <source>
        <dbReference type="Proteomes" id="UP000242700"/>
    </source>
</evidence>
<evidence type="ECO:0000256" key="9">
    <source>
        <dbReference type="ARBA" id="ARBA00024730"/>
    </source>
</evidence>
<evidence type="ECO:0000256" key="8">
    <source>
        <dbReference type="ARBA" id="ARBA00023136"/>
    </source>
</evidence>
<dbReference type="AlphaFoldDB" id="A0A1G8XBD7"/>
<organism evidence="12 13">
    <name type="scientific">Jeotgalicoccus aerolatus</name>
    <dbReference type="NCBI Taxonomy" id="709510"/>
    <lineage>
        <taxon>Bacteria</taxon>
        <taxon>Bacillati</taxon>
        <taxon>Bacillota</taxon>
        <taxon>Bacilli</taxon>
        <taxon>Bacillales</taxon>
        <taxon>Staphylococcaceae</taxon>
        <taxon>Jeotgalicoccus</taxon>
    </lineage>
</organism>
<dbReference type="PROSITE" id="PS00216">
    <property type="entry name" value="SUGAR_TRANSPORT_1"/>
    <property type="match status" value="1"/>
</dbReference>
<dbReference type="PROSITE" id="PS50850">
    <property type="entry name" value="MFS"/>
    <property type="match status" value="1"/>
</dbReference>
<evidence type="ECO:0000256" key="5">
    <source>
        <dbReference type="ARBA" id="ARBA00022475"/>
    </source>
</evidence>
<evidence type="ECO:0000256" key="2">
    <source>
        <dbReference type="ARBA" id="ARBA00007520"/>
    </source>
</evidence>
<feature type="transmembrane region" description="Helical" evidence="10">
    <location>
        <begin position="159"/>
        <end position="179"/>
    </location>
</feature>
<feature type="transmembrane region" description="Helical" evidence="10">
    <location>
        <begin position="40"/>
        <end position="59"/>
    </location>
</feature>
<accession>A0A1G8XBD7</accession>
<evidence type="ECO:0000256" key="3">
    <source>
        <dbReference type="ARBA" id="ARBA00019647"/>
    </source>
</evidence>
<comment type="similarity">
    <text evidence="2">Belongs to the major facilitator superfamily. TCR/Tet family.</text>
</comment>
<dbReference type="Proteomes" id="UP000242700">
    <property type="component" value="Unassembled WGS sequence"/>
</dbReference>
<name>A0A1G8XBD7_9STAP</name>
<dbReference type="InterPro" id="IPR050189">
    <property type="entry name" value="MFS_Efflux_Transporters"/>
</dbReference>
<dbReference type="InterPro" id="IPR005829">
    <property type="entry name" value="Sugar_transporter_CS"/>
</dbReference>
<keyword evidence="8 10" id="KW-0472">Membrane</keyword>
<comment type="subcellular location">
    <subcellularLocation>
        <location evidence="1">Cell membrane</location>
        <topology evidence="1">Multi-pass membrane protein</topology>
    </subcellularLocation>
</comment>
<evidence type="ECO:0000256" key="6">
    <source>
        <dbReference type="ARBA" id="ARBA00022692"/>
    </source>
</evidence>
<evidence type="ECO:0000256" key="4">
    <source>
        <dbReference type="ARBA" id="ARBA00022448"/>
    </source>
</evidence>
<keyword evidence="7 10" id="KW-1133">Transmembrane helix</keyword>
<dbReference type="STRING" id="586411.SAMN05216187_103115"/>
<dbReference type="InterPro" id="IPR036259">
    <property type="entry name" value="MFS_trans_sf"/>
</dbReference>
<dbReference type="GO" id="GO:0022857">
    <property type="term" value="F:transmembrane transporter activity"/>
    <property type="evidence" value="ECO:0007669"/>
    <property type="project" value="InterPro"/>
</dbReference>
<sequence>MKKKYQLYLLYSSIFLVFLGISLVIPVMPSIMNELNISGAGLGYLTAAFAFTQLIFSPFTGRAADKFGRKIIIVIGLFIFGFSELLFGFGKTIEVLFISRMLGGLAGAFIMPAVTAFIVDLTTDKNRARSLGYMTAAINFGFIIGPGIGGVLAEISTRLPFFVAAALGLIGGILSIFMLTEPKKVTEVAADKTEVTTSNFKRLFTPIFFIAFLVIFIASFGLASFESFFSLYFDRKLGFTPSDIAIAITGGAMIGAFAQIVLFEPLTRRIGELNIIRVAIIYTAVLVFVITFLDSYWSVMAVAFIIFIGFDLVRPAVTTFLSHIAGNNQGFAGGMNSFFTSLANVIGPVLAGILFDINMDFPYYFSVVILLIGFIITVFFWRDPRKV</sequence>
<comment type="function">
    <text evidence="9">Involved in quinolone resistance. May constitute a membrane-associated active efflux pump of hydrophilic quinolones.</text>
</comment>
<keyword evidence="4" id="KW-0813">Transport</keyword>
<dbReference type="RefSeq" id="WP_092595761.1">
    <property type="nucleotide sequence ID" value="NZ_FNFI01000003.1"/>
</dbReference>
<dbReference type="InterPro" id="IPR011701">
    <property type="entry name" value="MFS"/>
</dbReference>
<feature type="transmembrane region" description="Helical" evidence="10">
    <location>
        <begin position="338"/>
        <end position="355"/>
    </location>
</feature>
<feature type="transmembrane region" description="Helical" evidence="10">
    <location>
        <begin position="71"/>
        <end position="89"/>
    </location>
</feature>
<keyword evidence="6 10" id="KW-0812">Transmembrane</keyword>